<sequence>MKPTLVITTILTSTTLCQAEVLARFTFNDNSAKSSDTSKYSSASTWDLSNSAEANTISEGTSKVHANQEDEPAGISATNVDASDSEAQWQQFKFIVQNLVAGETLTLTTFSYDYITTTPLNFESAVYSNLSGYSGIVDVIGGTSNTSDAGLQTATLSLSKPQFAGLTNGDVVEFRIYLKDGSKQLSRRIHQLDNISLEGRVVSVAESSTSALIGLGENTLILRHH</sequence>
<comment type="caution">
    <text evidence="1">The sequence shown here is derived from an EMBL/GenBank/DDBJ whole genome shotgun (WGS) entry which is preliminary data.</text>
</comment>
<organism evidence="1 2">
    <name type="scientific">Rubritalea spongiae</name>
    <dbReference type="NCBI Taxonomy" id="430797"/>
    <lineage>
        <taxon>Bacteria</taxon>
        <taxon>Pseudomonadati</taxon>
        <taxon>Verrucomicrobiota</taxon>
        <taxon>Verrucomicrobiia</taxon>
        <taxon>Verrucomicrobiales</taxon>
        <taxon>Rubritaleaceae</taxon>
        <taxon>Rubritalea</taxon>
    </lineage>
</organism>
<gene>
    <name evidence="1" type="ORF">ACFSQZ_01115</name>
</gene>
<dbReference type="Proteomes" id="UP001597297">
    <property type="component" value="Unassembled WGS sequence"/>
</dbReference>
<evidence type="ECO:0000313" key="2">
    <source>
        <dbReference type="Proteomes" id="UP001597297"/>
    </source>
</evidence>
<accession>A0ABW5DXM0</accession>
<protein>
    <submittedName>
        <fullName evidence="1">Uncharacterized protein</fullName>
    </submittedName>
</protein>
<dbReference type="EMBL" id="JBHUJC010000001">
    <property type="protein sequence ID" value="MFD2275056.1"/>
    <property type="molecule type" value="Genomic_DNA"/>
</dbReference>
<dbReference type="RefSeq" id="WP_377095946.1">
    <property type="nucleotide sequence ID" value="NZ_JBHSJM010000001.1"/>
</dbReference>
<keyword evidence="2" id="KW-1185">Reference proteome</keyword>
<proteinExistence type="predicted"/>
<reference evidence="2" key="1">
    <citation type="journal article" date="2019" name="Int. J. Syst. Evol. Microbiol.">
        <title>The Global Catalogue of Microorganisms (GCM) 10K type strain sequencing project: providing services to taxonomists for standard genome sequencing and annotation.</title>
        <authorList>
            <consortium name="The Broad Institute Genomics Platform"/>
            <consortium name="The Broad Institute Genome Sequencing Center for Infectious Disease"/>
            <person name="Wu L."/>
            <person name="Ma J."/>
        </authorList>
    </citation>
    <scope>NUCLEOTIDE SEQUENCE [LARGE SCALE GENOMIC DNA]</scope>
    <source>
        <strain evidence="2">JCM 16545</strain>
    </source>
</reference>
<name>A0ABW5DXM0_9BACT</name>
<evidence type="ECO:0000313" key="1">
    <source>
        <dbReference type="EMBL" id="MFD2275056.1"/>
    </source>
</evidence>